<keyword evidence="10" id="KW-1185">Reference proteome</keyword>
<comment type="subcellular location">
    <subcellularLocation>
        <location evidence="2">Cytoplasm</location>
    </subcellularLocation>
    <subcellularLocation>
        <location evidence="1">Endomembrane system</location>
        <topology evidence="1">Peripheral membrane protein</topology>
    </subcellularLocation>
</comment>
<evidence type="ECO:0000313" key="9">
    <source>
        <dbReference type="EnsemblMetazoa" id="XP_014259489.1"/>
    </source>
</evidence>
<reference evidence="9" key="1">
    <citation type="submission" date="2022-01" db="UniProtKB">
        <authorList>
            <consortium name="EnsemblMetazoa"/>
        </authorList>
    </citation>
    <scope>IDENTIFICATION</scope>
</reference>
<dbReference type="InterPro" id="IPR000237">
    <property type="entry name" value="GRIP_dom"/>
</dbReference>
<dbReference type="InterPro" id="IPR051952">
    <property type="entry name" value="Golgi-autophagy_related"/>
</dbReference>
<dbReference type="PROSITE" id="PS50913">
    <property type="entry name" value="GRIP"/>
    <property type="match status" value="1"/>
</dbReference>
<evidence type="ECO:0000256" key="7">
    <source>
        <dbReference type="SAM" id="MobiDB-lite"/>
    </source>
</evidence>
<feature type="coiled-coil region" evidence="6">
    <location>
        <begin position="421"/>
        <end position="477"/>
    </location>
</feature>
<feature type="coiled-coil region" evidence="6">
    <location>
        <begin position="92"/>
        <end position="144"/>
    </location>
</feature>
<dbReference type="AlphaFoldDB" id="A0A8I6S9U4"/>
<keyword evidence="4 6" id="KW-0175">Coiled coil</keyword>
<sequence length="656" mass="76324">MDKLNKKELFELVTAQQSELERYKSRFKDLVAAHKGLLKEKDLLENSLKSVTKRSTGKTVEQSEVEDGVESGASFIEESEGEESPEHLKNQLSMLMNSLATLSEEKSRMEAAFQADKKLLRMEKIQSENKIKELEGRLEHETRAHLGEMENFKAKLILERHQREKEHNDHGVMIRELQKVVYEERAKKETIEGTIENLNSELASAQKTIQQSKKEAAEAKAQLEALKDKLKNHQVNNGSVAEKLQQELEMLKRQHIENSIAEQEKLKEAENKSRQQAAIQEERVANLEARLAELSQTVGLYDRLRQSDQKAIDKLKERISQLEVEKSEEKSDETIDEDLSNSIQKFKQLICDIKNTSGKQVDVSSIVKEIVGDNAFLEEMHKACREEYDQLKYDFDLYKKQFSFNQKLNYPSFRVDTTNKDQELKMQVKKLKERISNLHQQLDEMEKMHRKEKEDLNQILLKEKANNQTKLQNIETEWRGKVQSLETQLAKQRERALGIISEKEQDLIDLKEALNNLIPKRASNEKSSTEGEGIVLHYSEELARRDVELSRLRKDKHILESELRELRREVAQIDSHKNHLSSLLHEQLERFEQCQSREGANLEYLKNVVFNFLLSSDSNSKSHMLNAITAVLKFSDAEKLKITQHSWWYKPMTPHT</sequence>
<dbReference type="OMA" id="AEMQAIN"/>
<dbReference type="SMART" id="SM00755">
    <property type="entry name" value="Grip"/>
    <property type="match status" value="1"/>
</dbReference>
<feature type="domain" description="GRIP" evidence="8">
    <location>
        <begin position="595"/>
        <end position="645"/>
    </location>
</feature>
<name>A0A8I6S9U4_CIMLE</name>
<proteinExistence type="predicted"/>
<evidence type="ECO:0000256" key="3">
    <source>
        <dbReference type="ARBA" id="ARBA00022490"/>
    </source>
</evidence>
<dbReference type="Gene3D" id="1.10.220.60">
    <property type="entry name" value="GRIP domain"/>
    <property type="match status" value="1"/>
</dbReference>
<organism evidence="9 10">
    <name type="scientific">Cimex lectularius</name>
    <name type="common">Bed bug</name>
    <name type="synonym">Acanthia lectularia</name>
    <dbReference type="NCBI Taxonomy" id="79782"/>
    <lineage>
        <taxon>Eukaryota</taxon>
        <taxon>Metazoa</taxon>
        <taxon>Ecdysozoa</taxon>
        <taxon>Arthropoda</taxon>
        <taxon>Hexapoda</taxon>
        <taxon>Insecta</taxon>
        <taxon>Pterygota</taxon>
        <taxon>Neoptera</taxon>
        <taxon>Paraneoptera</taxon>
        <taxon>Hemiptera</taxon>
        <taxon>Heteroptera</taxon>
        <taxon>Panheteroptera</taxon>
        <taxon>Cimicomorpha</taxon>
        <taxon>Cimicidae</taxon>
        <taxon>Cimex</taxon>
    </lineage>
</organism>
<feature type="region of interest" description="Disordered" evidence="7">
    <location>
        <begin position="48"/>
        <end position="86"/>
    </location>
</feature>
<evidence type="ECO:0000256" key="5">
    <source>
        <dbReference type="ARBA" id="ARBA00023136"/>
    </source>
</evidence>
<keyword evidence="3" id="KW-0963">Cytoplasm</keyword>
<dbReference type="GO" id="GO:0005794">
    <property type="term" value="C:Golgi apparatus"/>
    <property type="evidence" value="ECO:0007669"/>
    <property type="project" value="TreeGrafter"/>
</dbReference>
<dbReference type="KEGG" id="clec:106672497"/>
<dbReference type="OrthoDB" id="9898580at2759"/>
<dbReference type="PANTHER" id="PTHR23157">
    <property type="entry name" value="GRIP AND COILED-COIL DOMAIN-CONTAINING PROTEIN 1"/>
    <property type="match status" value="1"/>
</dbReference>
<keyword evidence="5" id="KW-0472">Membrane</keyword>
<evidence type="ECO:0000256" key="1">
    <source>
        <dbReference type="ARBA" id="ARBA00004184"/>
    </source>
</evidence>
<dbReference type="Proteomes" id="UP000494040">
    <property type="component" value="Unassembled WGS sequence"/>
</dbReference>
<evidence type="ECO:0000313" key="10">
    <source>
        <dbReference type="Proteomes" id="UP000494040"/>
    </source>
</evidence>
<feature type="coiled-coil region" evidence="6">
    <location>
        <begin position="549"/>
        <end position="576"/>
    </location>
</feature>
<dbReference type="EnsemblMetazoa" id="XM_014404003.2">
    <property type="protein sequence ID" value="XP_014259489.1"/>
    <property type="gene ID" value="LOC106672497"/>
</dbReference>
<protein>
    <recommendedName>
        <fullName evidence="8">GRIP domain-containing protein</fullName>
    </recommendedName>
</protein>
<evidence type="ECO:0000256" key="2">
    <source>
        <dbReference type="ARBA" id="ARBA00004496"/>
    </source>
</evidence>
<feature type="coiled-coil region" evidence="6">
    <location>
        <begin position="188"/>
        <end position="332"/>
    </location>
</feature>
<evidence type="ECO:0000256" key="4">
    <source>
        <dbReference type="ARBA" id="ARBA00023054"/>
    </source>
</evidence>
<gene>
    <name evidence="9" type="primary">106672497</name>
</gene>
<accession>A0A8I6S9U4</accession>
<dbReference type="Pfam" id="PF01465">
    <property type="entry name" value="GRIP"/>
    <property type="match status" value="1"/>
</dbReference>
<dbReference type="PANTHER" id="PTHR23157:SF25">
    <property type="entry name" value="GRIP AND COILED-COIL DOMAIN-CONTAINING PROTEIN 1"/>
    <property type="match status" value="1"/>
</dbReference>
<evidence type="ECO:0000259" key="8">
    <source>
        <dbReference type="PROSITE" id="PS50913"/>
    </source>
</evidence>
<evidence type="ECO:0000256" key="6">
    <source>
        <dbReference type="SAM" id="Coils"/>
    </source>
</evidence>